<name>A0A422QE16_9BURK</name>
<organism evidence="2 3">
    <name type="scientific">Massilia aurea</name>
    <dbReference type="NCBI Taxonomy" id="373040"/>
    <lineage>
        <taxon>Bacteria</taxon>
        <taxon>Pseudomonadati</taxon>
        <taxon>Pseudomonadota</taxon>
        <taxon>Betaproteobacteria</taxon>
        <taxon>Burkholderiales</taxon>
        <taxon>Oxalobacteraceae</taxon>
        <taxon>Telluria group</taxon>
        <taxon>Massilia</taxon>
    </lineage>
</organism>
<sequence length="90" mass="9353">MNRLALTAALALFLGNTAQAAVIDLAPGNGVGAVPAPQAVHDLAVTGHTHIVTPPSHLSELPEPEVFAMMLVGLILIGYRAGRDSSDKFR</sequence>
<evidence type="ECO:0000313" key="2">
    <source>
        <dbReference type="EMBL" id="RNF28135.1"/>
    </source>
</evidence>
<proteinExistence type="predicted"/>
<evidence type="ECO:0008006" key="4">
    <source>
        <dbReference type="Google" id="ProtNLM"/>
    </source>
</evidence>
<keyword evidence="1" id="KW-0732">Signal</keyword>
<reference evidence="2" key="1">
    <citation type="submission" date="2014-10" db="EMBL/GenBank/DDBJ databases">
        <title>Massilia sp. genome.</title>
        <authorList>
            <person name="Xu B."/>
            <person name="Dai L."/>
            <person name="Huang Z."/>
        </authorList>
    </citation>
    <scope>NUCLEOTIDE SEQUENCE [LARGE SCALE GENOMIC DNA]</scope>
    <source>
        <strain evidence="2">CFS-1</strain>
    </source>
</reference>
<accession>A0A422QE16</accession>
<protein>
    <recommendedName>
        <fullName evidence="4">PEP-CTERM protein-sorting domain-containing protein</fullName>
    </recommendedName>
</protein>
<dbReference type="RefSeq" id="WP_123072047.1">
    <property type="nucleotide sequence ID" value="NZ_JSAB01000389.1"/>
</dbReference>
<comment type="caution">
    <text evidence="2">The sequence shown here is derived from an EMBL/GenBank/DDBJ whole genome shotgun (WGS) entry which is preliminary data.</text>
</comment>
<gene>
    <name evidence="2" type="ORF">NM04_24965</name>
</gene>
<feature type="signal peptide" evidence="1">
    <location>
        <begin position="1"/>
        <end position="20"/>
    </location>
</feature>
<evidence type="ECO:0000313" key="3">
    <source>
        <dbReference type="Proteomes" id="UP000283254"/>
    </source>
</evidence>
<dbReference type="OrthoDB" id="8759136at2"/>
<dbReference type="AlphaFoldDB" id="A0A422QE16"/>
<feature type="chain" id="PRO_5019375213" description="PEP-CTERM protein-sorting domain-containing protein" evidence="1">
    <location>
        <begin position="21"/>
        <end position="90"/>
    </location>
</feature>
<keyword evidence="3" id="KW-1185">Reference proteome</keyword>
<dbReference type="EMBL" id="JSAB01000389">
    <property type="protein sequence ID" value="RNF28135.1"/>
    <property type="molecule type" value="Genomic_DNA"/>
</dbReference>
<dbReference type="Proteomes" id="UP000283254">
    <property type="component" value="Unassembled WGS sequence"/>
</dbReference>
<evidence type="ECO:0000256" key="1">
    <source>
        <dbReference type="SAM" id="SignalP"/>
    </source>
</evidence>